<accession>M2Q804</accession>
<dbReference type="SMART" id="SM00028">
    <property type="entry name" value="TPR"/>
    <property type="match status" value="7"/>
</dbReference>
<feature type="compositionally biased region" description="Low complexity" evidence="2">
    <location>
        <begin position="59"/>
        <end position="81"/>
    </location>
</feature>
<dbReference type="InterPro" id="IPR011990">
    <property type="entry name" value="TPR-like_helical_dom_sf"/>
</dbReference>
<dbReference type="Pfam" id="PF13432">
    <property type="entry name" value="TPR_16"/>
    <property type="match status" value="2"/>
</dbReference>
<dbReference type="EMBL" id="KB444747">
    <property type="protein sequence ID" value="EMD45644.1"/>
    <property type="molecule type" value="Genomic_DNA"/>
</dbReference>
<dbReference type="VEuPathDB" id="AmoebaDB:EHI5A_029460"/>
<feature type="compositionally biased region" description="Polar residues" evidence="2">
    <location>
        <begin position="101"/>
        <end position="121"/>
    </location>
</feature>
<feature type="repeat" description="TPR" evidence="1">
    <location>
        <begin position="240"/>
        <end position="273"/>
    </location>
</feature>
<dbReference type="SUPFAM" id="SSF48452">
    <property type="entry name" value="TPR-like"/>
    <property type="match status" value="2"/>
</dbReference>
<evidence type="ECO:0000256" key="1">
    <source>
        <dbReference type="PROSITE-ProRule" id="PRU00339"/>
    </source>
</evidence>
<dbReference type="AlphaFoldDB" id="M2Q804"/>
<dbReference type="PROSITE" id="PS50005">
    <property type="entry name" value="TPR"/>
    <property type="match status" value="3"/>
</dbReference>
<dbReference type="Proteomes" id="UP000011755">
    <property type="component" value="Unassembled WGS sequence"/>
</dbReference>
<name>M2Q804_ENTHI</name>
<feature type="repeat" description="TPR" evidence="1">
    <location>
        <begin position="377"/>
        <end position="410"/>
    </location>
</feature>
<evidence type="ECO:0000313" key="3">
    <source>
        <dbReference type="EMBL" id="EMD45644.1"/>
    </source>
</evidence>
<evidence type="ECO:0000256" key="2">
    <source>
        <dbReference type="SAM" id="MobiDB-lite"/>
    </source>
</evidence>
<feature type="repeat" description="TPR" evidence="1">
    <location>
        <begin position="456"/>
        <end position="489"/>
    </location>
</feature>
<dbReference type="Gene3D" id="1.25.40.10">
    <property type="entry name" value="Tetratricopeptide repeat domain"/>
    <property type="match status" value="2"/>
</dbReference>
<dbReference type="InterPro" id="IPR019734">
    <property type="entry name" value="TPR_rpt"/>
</dbReference>
<sequence>MSTNNKNTKISKILDQIDINQLKVLIDEVGVVVLQIKNYGTLNIGNPEFDESSHEDSESSYTTSESSSSYSSESDESSYSSESDDEEFPIQQEQEKISPLNPVNSDKTIQSQNKGSDTNNTTKEEEEVNKSEKEKVKKLEEEQLKKAQEVIQKKVNASNNTPKKVLRVEEVDEDDDFLNNESETLKAAEYVAQTKQLQNGTNNPVIDKELAMGYLYVNNNRVKEAVDYFTVFLNKYPNVVGAFLGRGTAFAMLSNFEKAIQDFTSAIKYDPKCGDAYKRRGQTLVACGKLYEGLEDFNKAIELSNGKDGDCYAQRGSVYQMLKNYEKGRADFREAVRKNSMDFNSWNHLGLNNNALGLVAEAADAYARALQIKDDFIECYVNLAQLHKDAGNFQRSKDVFNKLFRMQPNHSNGHYICGVLYQQSGYHLAAIKEFTLAITNRNEPVSGIAKDPDRMCEAWRYRGVTRSASGQFRLAVKDFECAMELKSDDTAWYMKEIALYTHHHLNKPFEEWDLESFYPFFKEGFCKHLIPAALHRYEEQPPFEESISDVDEKSLPSQNVINKVIIPAMNIGKYMQYDSQGFVHNKAQYLMAGMAAIEMAKKIRDILPEWVFGGLTEEQAKPYIGKLHWRDVMKIAVKWRQISEPNDPVYWIDLLTHEQFEEGFGSHTPMFIGQTRVVRYYCQYQRAFEIVKKLLPEQLKIKEEWVKKVQTAKNIQDILDIIKSDFHVITPCKSLYFDDPDKPGTKRTYEGTRLVVEIKQPVGYEFAIKTPCTMPRWKLYDEELTECWKNIVRLVLTRKGKKGEEEALLRAMFDFTFYWYNFMPLSRGTAATGFVFMLAMLASLNYQINKHIPKGMQTDWEAILCDDPKKFEDVMMGWMKDSITQFDVESVPDFKRVLPTVRSIIECFNYCPQVKCE</sequence>
<reference evidence="3 4" key="1">
    <citation type="submission" date="2013-02" db="EMBL/GenBank/DDBJ databases">
        <authorList>
            <person name="Hannick L."/>
            <person name="Zafar N."/>
            <person name="Lorenzi H."/>
            <person name="Ali I.A."/>
            <person name="Petri W.P."/>
            <person name="Caler E."/>
        </authorList>
    </citation>
    <scope>NUCLEOTIDE SEQUENCE [LARGE SCALE GENOMIC DNA]</scope>
    <source>
        <strain evidence="3 4">KU27</strain>
    </source>
</reference>
<proteinExistence type="predicted"/>
<dbReference type="PANTHER" id="PTHR44749">
    <property type="entry name" value="SUPPRESSOR OF RPS4-RLD 1"/>
    <property type="match status" value="1"/>
</dbReference>
<feature type="region of interest" description="Disordered" evidence="2">
    <location>
        <begin position="42"/>
        <end position="135"/>
    </location>
</feature>
<dbReference type="GO" id="GO:0045892">
    <property type="term" value="P:negative regulation of DNA-templated transcription"/>
    <property type="evidence" value="ECO:0007669"/>
    <property type="project" value="InterPro"/>
</dbReference>
<dbReference type="InterPro" id="IPR044650">
    <property type="entry name" value="SRFR1-like"/>
</dbReference>
<keyword evidence="1" id="KW-0802">TPR repeat</keyword>
<dbReference type="OrthoDB" id="1926212at2759"/>
<protein>
    <submittedName>
        <fullName evidence="3">Tetratricopeptide repeatcontaining protein</fullName>
    </submittedName>
</protein>
<dbReference type="PANTHER" id="PTHR44749:SF1">
    <property type="entry name" value="TETRATRICOPEPTIDE-LIKE HELICAL DOMAIN-CONTAINING PROTEIN"/>
    <property type="match status" value="1"/>
</dbReference>
<dbReference type="Pfam" id="PF13181">
    <property type="entry name" value="TPR_8"/>
    <property type="match status" value="1"/>
</dbReference>
<organism evidence="3 4">
    <name type="scientific">Entamoeba histolytica KU27</name>
    <dbReference type="NCBI Taxonomy" id="885311"/>
    <lineage>
        <taxon>Eukaryota</taxon>
        <taxon>Amoebozoa</taxon>
        <taxon>Evosea</taxon>
        <taxon>Archamoebae</taxon>
        <taxon>Mastigamoebida</taxon>
        <taxon>Entamoebidae</taxon>
        <taxon>Entamoeba</taxon>
    </lineage>
</organism>
<evidence type="ECO:0000313" key="4">
    <source>
        <dbReference type="Proteomes" id="UP000011755"/>
    </source>
</evidence>
<gene>
    <name evidence="3" type="ORF">EHI5A_029460</name>
</gene>